<dbReference type="GeneID" id="34464368"/>
<keyword evidence="1" id="KW-0812">Transmembrane</keyword>
<evidence type="ECO:0000256" key="1">
    <source>
        <dbReference type="SAM" id="Phobius"/>
    </source>
</evidence>
<gene>
    <name evidence="2" type="ORF">ASPGLDRAFT_54900</name>
</gene>
<dbReference type="AlphaFoldDB" id="A0A1L9VUG0"/>
<keyword evidence="3" id="KW-1185">Reference proteome</keyword>
<evidence type="ECO:0000313" key="3">
    <source>
        <dbReference type="Proteomes" id="UP000184300"/>
    </source>
</evidence>
<keyword evidence="1" id="KW-0472">Membrane</keyword>
<protein>
    <submittedName>
        <fullName evidence="2">Uncharacterized protein</fullName>
    </submittedName>
</protein>
<name>A0A1L9VUG0_ASPGL</name>
<feature type="transmembrane region" description="Helical" evidence="1">
    <location>
        <begin position="162"/>
        <end position="185"/>
    </location>
</feature>
<accession>A0A1L9VUG0</accession>
<evidence type="ECO:0000313" key="2">
    <source>
        <dbReference type="EMBL" id="OJJ87545.1"/>
    </source>
</evidence>
<dbReference type="OrthoDB" id="4159814at2759"/>
<organism evidence="2 3">
    <name type="scientific">Aspergillus glaucus CBS 516.65</name>
    <dbReference type="NCBI Taxonomy" id="1160497"/>
    <lineage>
        <taxon>Eukaryota</taxon>
        <taxon>Fungi</taxon>
        <taxon>Dikarya</taxon>
        <taxon>Ascomycota</taxon>
        <taxon>Pezizomycotina</taxon>
        <taxon>Eurotiomycetes</taxon>
        <taxon>Eurotiomycetidae</taxon>
        <taxon>Eurotiales</taxon>
        <taxon>Aspergillaceae</taxon>
        <taxon>Aspergillus</taxon>
        <taxon>Aspergillus subgen. Aspergillus</taxon>
    </lineage>
</organism>
<dbReference type="RefSeq" id="XP_022404228.1">
    <property type="nucleotide sequence ID" value="XM_022548107.1"/>
</dbReference>
<proteinExistence type="predicted"/>
<keyword evidence="1" id="KW-1133">Transmembrane helix</keyword>
<dbReference type="EMBL" id="KV878890">
    <property type="protein sequence ID" value="OJJ87545.1"/>
    <property type="molecule type" value="Genomic_DNA"/>
</dbReference>
<reference evidence="3" key="1">
    <citation type="journal article" date="2017" name="Genome Biol.">
        <title>Comparative genomics reveals high biological diversity and specific adaptations in the industrially and medically important fungal genus Aspergillus.</title>
        <authorList>
            <person name="de Vries R.P."/>
            <person name="Riley R."/>
            <person name="Wiebenga A."/>
            <person name="Aguilar-Osorio G."/>
            <person name="Amillis S."/>
            <person name="Uchima C.A."/>
            <person name="Anderluh G."/>
            <person name="Asadollahi M."/>
            <person name="Askin M."/>
            <person name="Barry K."/>
            <person name="Battaglia E."/>
            <person name="Bayram O."/>
            <person name="Benocci T."/>
            <person name="Braus-Stromeyer S.A."/>
            <person name="Caldana C."/>
            <person name="Canovas D."/>
            <person name="Cerqueira G.C."/>
            <person name="Chen F."/>
            <person name="Chen W."/>
            <person name="Choi C."/>
            <person name="Clum A."/>
            <person name="Dos Santos R.A."/>
            <person name="Damasio A.R."/>
            <person name="Diallinas G."/>
            <person name="Emri T."/>
            <person name="Fekete E."/>
            <person name="Flipphi M."/>
            <person name="Freyberg S."/>
            <person name="Gallo A."/>
            <person name="Gournas C."/>
            <person name="Habgood R."/>
            <person name="Hainaut M."/>
            <person name="Harispe M.L."/>
            <person name="Henrissat B."/>
            <person name="Hilden K.S."/>
            <person name="Hope R."/>
            <person name="Hossain A."/>
            <person name="Karabika E."/>
            <person name="Karaffa L."/>
            <person name="Karanyi Z."/>
            <person name="Krasevec N."/>
            <person name="Kuo A."/>
            <person name="Kusch H."/>
            <person name="LaButti K."/>
            <person name="Lagendijk E.L."/>
            <person name="Lapidus A."/>
            <person name="Levasseur A."/>
            <person name="Lindquist E."/>
            <person name="Lipzen A."/>
            <person name="Logrieco A.F."/>
            <person name="MacCabe A."/>
            <person name="Maekelae M.R."/>
            <person name="Malavazi I."/>
            <person name="Melin P."/>
            <person name="Meyer V."/>
            <person name="Mielnichuk N."/>
            <person name="Miskei M."/>
            <person name="Molnar A.P."/>
            <person name="Mule G."/>
            <person name="Ngan C.Y."/>
            <person name="Orejas M."/>
            <person name="Orosz E."/>
            <person name="Ouedraogo J.P."/>
            <person name="Overkamp K.M."/>
            <person name="Park H.-S."/>
            <person name="Perrone G."/>
            <person name="Piumi F."/>
            <person name="Punt P.J."/>
            <person name="Ram A.F."/>
            <person name="Ramon A."/>
            <person name="Rauscher S."/>
            <person name="Record E."/>
            <person name="Riano-Pachon D.M."/>
            <person name="Robert V."/>
            <person name="Roehrig J."/>
            <person name="Ruller R."/>
            <person name="Salamov A."/>
            <person name="Salih N.S."/>
            <person name="Samson R.A."/>
            <person name="Sandor E."/>
            <person name="Sanguinetti M."/>
            <person name="Schuetze T."/>
            <person name="Sepcic K."/>
            <person name="Shelest E."/>
            <person name="Sherlock G."/>
            <person name="Sophianopoulou V."/>
            <person name="Squina F.M."/>
            <person name="Sun H."/>
            <person name="Susca A."/>
            <person name="Todd R.B."/>
            <person name="Tsang A."/>
            <person name="Unkles S.E."/>
            <person name="van de Wiele N."/>
            <person name="van Rossen-Uffink D."/>
            <person name="Oliveira J.V."/>
            <person name="Vesth T.C."/>
            <person name="Visser J."/>
            <person name="Yu J.-H."/>
            <person name="Zhou M."/>
            <person name="Andersen M.R."/>
            <person name="Archer D.B."/>
            <person name="Baker S.E."/>
            <person name="Benoit I."/>
            <person name="Brakhage A.A."/>
            <person name="Braus G.H."/>
            <person name="Fischer R."/>
            <person name="Frisvad J.C."/>
            <person name="Goldman G.H."/>
            <person name="Houbraken J."/>
            <person name="Oakley B."/>
            <person name="Pocsi I."/>
            <person name="Scazzocchio C."/>
            <person name="Seiboth B."/>
            <person name="vanKuyk P.A."/>
            <person name="Wortman J."/>
            <person name="Dyer P.S."/>
            <person name="Grigoriev I.V."/>
        </authorList>
    </citation>
    <scope>NUCLEOTIDE SEQUENCE [LARGE SCALE GENOMIC DNA]</scope>
    <source>
        <strain evidence="3">CBS 516.65</strain>
    </source>
</reference>
<sequence>MEESVILQAMRSGRIKETLESYAILVIQGKQRESHMELSGLDRWLPSKPGQAFLLVALAAKQRRLRMSFVKIKPFYGRQDRSDDPGFHSEEIDYAIRKDDHSKADDIERDKIVPFWLYLKDSAGRRFNALPKATKNHWPTLHNSRIEASPHSTKMAHLTHEVIVLLIIIGCIAFVFIGYGLYALANGLEHESDGYRNPSNEQAQYMREVRGRNLGVLAFESRRVRQGRGKGGDGDDDMV</sequence>
<dbReference type="Proteomes" id="UP000184300">
    <property type="component" value="Unassembled WGS sequence"/>
</dbReference>
<dbReference type="VEuPathDB" id="FungiDB:ASPGLDRAFT_54900"/>